<dbReference type="AlphaFoldDB" id="A0A540LY57"/>
<protein>
    <submittedName>
        <fullName evidence="1">Uncharacterized protein</fullName>
    </submittedName>
</protein>
<evidence type="ECO:0000313" key="2">
    <source>
        <dbReference type="Proteomes" id="UP000315295"/>
    </source>
</evidence>
<reference evidence="1 2" key="1">
    <citation type="journal article" date="2019" name="G3 (Bethesda)">
        <title>Sequencing of a Wild Apple (Malus baccata) Genome Unravels the Differences Between Cultivated and Wild Apple Species Regarding Disease Resistance and Cold Tolerance.</title>
        <authorList>
            <person name="Chen X."/>
        </authorList>
    </citation>
    <scope>NUCLEOTIDE SEQUENCE [LARGE SCALE GENOMIC DNA]</scope>
    <source>
        <strain evidence="2">cv. Shandingzi</strain>
        <tissue evidence="1">Leaves</tissue>
    </source>
</reference>
<gene>
    <name evidence="1" type="ORF">C1H46_023001</name>
</gene>
<proteinExistence type="predicted"/>
<sequence length="60" mass="6625">MAQRAKKEKTEFKVPEMLTHYVNNYSITDNPSNNNMCHKCFNAALAATTTTSSLSSATIV</sequence>
<keyword evidence="2" id="KW-1185">Reference proteome</keyword>
<dbReference type="Proteomes" id="UP000315295">
    <property type="component" value="Unassembled WGS sequence"/>
</dbReference>
<accession>A0A540LY57</accession>
<dbReference type="Gene3D" id="1.20.5.4770">
    <property type="match status" value="1"/>
</dbReference>
<evidence type="ECO:0000313" key="1">
    <source>
        <dbReference type="EMBL" id="TQD91433.1"/>
    </source>
</evidence>
<comment type="caution">
    <text evidence="1">The sequence shown here is derived from an EMBL/GenBank/DDBJ whole genome shotgun (WGS) entry which is preliminary data.</text>
</comment>
<dbReference type="EMBL" id="VIEB01000420">
    <property type="protein sequence ID" value="TQD91433.1"/>
    <property type="molecule type" value="Genomic_DNA"/>
</dbReference>
<organism evidence="1 2">
    <name type="scientific">Malus baccata</name>
    <name type="common">Siberian crab apple</name>
    <name type="synonym">Pyrus baccata</name>
    <dbReference type="NCBI Taxonomy" id="106549"/>
    <lineage>
        <taxon>Eukaryota</taxon>
        <taxon>Viridiplantae</taxon>
        <taxon>Streptophyta</taxon>
        <taxon>Embryophyta</taxon>
        <taxon>Tracheophyta</taxon>
        <taxon>Spermatophyta</taxon>
        <taxon>Magnoliopsida</taxon>
        <taxon>eudicotyledons</taxon>
        <taxon>Gunneridae</taxon>
        <taxon>Pentapetalae</taxon>
        <taxon>rosids</taxon>
        <taxon>fabids</taxon>
        <taxon>Rosales</taxon>
        <taxon>Rosaceae</taxon>
        <taxon>Amygdaloideae</taxon>
        <taxon>Maleae</taxon>
        <taxon>Malus</taxon>
    </lineage>
</organism>
<name>A0A540LY57_MALBA</name>
<dbReference type="STRING" id="106549.A0A540LY57"/>